<dbReference type="PANTHER" id="PTHR43673:SF10">
    <property type="entry name" value="NADH DEHYDROGENASE_NAD(P)H NITROREDUCTASE XCC3605-RELATED"/>
    <property type="match status" value="1"/>
</dbReference>
<keyword evidence="2" id="KW-0560">Oxidoreductase</keyword>
<reference evidence="4 5" key="1">
    <citation type="submission" date="2016-04" db="EMBL/GenBank/DDBJ databases">
        <title>Comparative Genomics and Epigenetics of Sporosarcina ureae.</title>
        <authorList>
            <person name="Oliver A.S."/>
            <person name="Cooper K.K."/>
        </authorList>
    </citation>
    <scope>NUCLEOTIDE SEQUENCE [LARGE SCALE GENOMIC DNA]</scope>
    <source>
        <strain evidence="4 5">S204</strain>
    </source>
</reference>
<gene>
    <name evidence="4" type="ORF">SporoS204_03550</name>
</gene>
<feature type="domain" description="Nitroreductase" evidence="3">
    <location>
        <begin position="14"/>
        <end position="188"/>
    </location>
</feature>
<comment type="similarity">
    <text evidence="1">Belongs to the nitroreductase family.</text>
</comment>
<dbReference type="SUPFAM" id="SSF55469">
    <property type="entry name" value="FMN-dependent nitroreductase-like"/>
    <property type="match status" value="1"/>
</dbReference>
<protein>
    <submittedName>
        <fullName evidence="4">NAD(P)H nitroreductase</fullName>
    </submittedName>
</protein>
<evidence type="ECO:0000256" key="1">
    <source>
        <dbReference type="ARBA" id="ARBA00007118"/>
    </source>
</evidence>
<evidence type="ECO:0000313" key="4">
    <source>
        <dbReference type="EMBL" id="ARF13336.1"/>
    </source>
</evidence>
<keyword evidence="5" id="KW-1185">Reference proteome</keyword>
<dbReference type="EMBL" id="CP015108">
    <property type="protein sequence ID" value="ARF13336.1"/>
    <property type="molecule type" value="Genomic_DNA"/>
</dbReference>
<dbReference type="RefSeq" id="WP_029052802.1">
    <property type="nucleotide sequence ID" value="NZ_CP015108.1"/>
</dbReference>
<evidence type="ECO:0000256" key="2">
    <source>
        <dbReference type="ARBA" id="ARBA00023002"/>
    </source>
</evidence>
<dbReference type="CDD" id="cd02137">
    <property type="entry name" value="MhqN-like"/>
    <property type="match status" value="1"/>
</dbReference>
<evidence type="ECO:0000259" key="3">
    <source>
        <dbReference type="Pfam" id="PF00881"/>
    </source>
</evidence>
<dbReference type="PANTHER" id="PTHR43673">
    <property type="entry name" value="NAD(P)H NITROREDUCTASE YDGI-RELATED"/>
    <property type="match status" value="1"/>
</dbReference>
<proteinExistence type="inferred from homology"/>
<dbReference type="InterPro" id="IPR029479">
    <property type="entry name" value="Nitroreductase"/>
</dbReference>
<dbReference type="InterPro" id="IPR000415">
    <property type="entry name" value="Nitroreductase-like"/>
</dbReference>
<accession>A0ABM6JSZ5</accession>
<name>A0ABM6JSZ5_SPOUR</name>
<evidence type="ECO:0000313" key="5">
    <source>
        <dbReference type="Proteomes" id="UP000192486"/>
    </source>
</evidence>
<sequence>MSQNYEELLEVMHARKSVRKFDPHYTINKEEITSMLEEAISAPSSSNLQPWRFLVIQDRELKKKINRFSFNQEQIETASAIIAVIGDTEMYHNIDEIYLSNLAAGNIDEEHVQIQIQNAKAAYPNAPLEVRRNIATFDAGLVSMQLMLIAKARGYDTVPMGGFDKQQFAASFELESRYEPLVLIALGKAASPAYGSTRLPIDSITTYM</sequence>
<dbReference type="Gene3D" id="3.40.109.10">
    <property type="entry name" value="NADH Oxidase"/>
    <property type="match status" value="1"/>
</dbReference>
<dbReference type="Pfam" id="PF00881">
    <property type="entry name" value="Nitroreductase"/>
    <property type="match status" value="1"/>
</dbReference>
<organism evidence="4 5">
    <name type="scientific">Sporosarcina ureae</name>
    <dbReference type="NCBI Taxonomy" id="1571"/>
    <lineage>
        <taxon>Bacteria</taxon>
        <taxon>Bacillati</taxon>
        <taxon>Bacillota</taxon>
        <taxon>Bacilli</taxon>
        <taxon>Bacillales</taxon>
        <taxon>Caryophanaceae</taxon>
        <taxon>Sporosarcina</taxon>
    </lineage>
</organism>
<dbReference type="Proteomes" id="UP000192486">
    <property type="component" value="Chromosome"/>
</dbReference>